<sequence>MKASLLFLLALTATLMISEFIVCDVNFGAGKRNGETFKTIQVTDKLLELELIPDKDGDIFTLQRKDLLDICSTVITMEFKDKSSTDLPSSINNLVATSRTNDIPSSGSYKMLVPKGMKYTGTVHVAAGGKLKIKTSEGNFFTFEVGLLSLLGQDKPVSLVAPSNIDELFTITLTSETSKCYLDGYLESTTSSDTPSRNVKEATPPDATGIAIGVIIGIIACCCLSCIAIAALVIYTTKRGNKGGPSGGITVVTTGATGTTVVNEMNSISNKKKTNKTIMINGFSNKDDQNIIEVAELVTLKMSKSSEEILFEDFNDQTNCSTYSSLSNNSNSTNTSEWGDVMDLEEELFNASEDFEYQVIKFEYPFNAEYEDIFNNQLEELIDEDEEGFEEAEEEEYNNNLYEEYFEEYEYNHCLGGMKFKHLANMKKVKQKFKRMRINPKRRIHHRELKKQQEEVIEKREKVSSKIYTPPPIRYADNNYSNNNNNRHHQHGSNSDEEAQLQQAISHSLTDHHVNDYARECGIEYNLLLALTQRELTAEDYDLLLQLDNTVKKKTVSENILDSLPCCTLNHFGEVCQSDMPQITEGDMCITCMCDFEEGDEVRWITKCAHIFHKNCIDNWLNNHSTCCPICRVEVNS</sequence>
<name>D2V595_NAEGR</name>
<evidence type="ECO:0000256" key="5">
    <source>
        <dbReference type="ARBA" id="ARBA00022723"/>
    </source>
</evidence>
<keyword evidence="6 11" id="KW-0863">Zinc-finger</keyword>
<keyword evidence="17" id="KW-1185">Reference proteome</keyword>
<feature type="chain" id="PRO_5003037263" evidence="14">
    <location>
        <begin position="24"/>
        <end position="637"/>
    </location>
</feature>
<feature type="region of interest" description="Disordered" evidence="12">
    <location>
        <begin position="468"/>
        <end position="501"/>
    </location>
</feature>
<dbReference type="PROSITE" id="PS50089">
    <property type="entry name" value="ZF_RING_2"/>
    <property type="match status" value="1"/>
</dbReference>
<evidence type="ECO:0000259" key="15">
    <source>
        <dbReference type="PROSITE" id="PS50089"/>
    </source>
</evidence>
<evidence type="ECO:0000256" key="7">
    <source>
        <dbReference type="ARBA" id="ARBA00022786"/>
    </source>
</evidence>
<evidence type="ECO:0000256" key="12">
    <source>
        <dbReference type="SAM" id="MobiDB-lite"/>
    </source>
</evidence>
<evidence type="ECO:0000256" key="1">
    <source>
        <dbReference type="ARBA" id="ARBA00004167"/>
    </source>
</evidence>
<protein>
    <submittedName>
        <fullName evidence="16">Predicted protein</fullName>
    </submittedName>
</protein>
<organism evidence="17">
    <name type="scientific">Naegleria gruberi</name>
    <name type="common">Amoeba</name>
    <dbReference type="NCBI Taxonomy" id="5762"/>
    <lineage>
        <taxon>Eukaryota</taxon>
        <taxon>Discoba</taxon>
        <taxon>Heterolobosea</taxon>
        <taxon>Tetramitia</taxon>
        <taxon>Eutetramitia</taxon>
        <taxon>Vahlkampfiidae</taxon>
        <taxon>Naegleria</taxon>
    </lineage>
</organism>
<dbReference type="STRING" id="5762.D2V595"/>
<comment type="subcellular location">
    <subcellularLocation>
        <location evidence="1">Membrane</location>
        <topology evidence="1">Single-pass membrane protein</topology>
    </subcellularLocation>
</comment>
<evidence type="ECO:0000256" key="11">
    <source>
        <dbReference type="PROSITE-ProRule" id="PRU00175"/>
    </source>
</evidence>
<reference evidence="16 17" key="1">
    <citation type="journal article" date="2010" name="Cell">
        <title>The genome of Naegleria gruberi illuminates early eukaryotic versatility.</title>
        <authorList>
            <person name="Fritz-Laylin L.K."/>
            <person name="Prochnik S.E."/>
            <person name="Ginger M.L."/>
            <person name="Dacks J.B."/>
            <person name="Carpenter M.L."/>
            <person name="Field M.C."/>
            <person name="Kuo A."/>
            <person name="Paredez A."/>
            <person name="Chapman J."/>
            <person name="Pham J."/>
            <person name="Shu S."/>
            <person name="Neupane R."/>
            <person name="Cipriano M."/>
            <person name="Mancuso J."/>
            <person name="Tu H."/>
            <person name="Salamov A."/>
            <person name="Lindquist E."/>
            <person name="Shapiro H."/>
            <person name="Lucas S."/>
            <person name="Grigoriev I.V."/>
            <person name="Cande W.Z."/>
            <person name="Fulton C."/>
            <person name="Rokhsar D.S."/>
            <person name="Dawson S.C."/>
        </authorList>
    </citation>
    <scope>NUCLEOTIDE SEQUENCE [LARGE SCALE GENOMIC DNA]</scope>
    <source>
        <strain evidence="16 17">NEG-M</strain>
    </source>
</reference>
<dbReference type="AlphaFoldDB" id="D2V595"/>
<keyword evidence="7" id="KW-0833">Ubl conjugation pathway</keyword>
<evidence type="ECO:0000256" key="9">
    <source>
        <dbReference type="ARBA" id="ARBA00022989"/>
    </source>
</evidence>
<proteinExistence type="predicted"/>
<dbReference type="eggNOG" id="KOG0800">
    <property type="taxonomic scope" value="Eukaryota"/>
</dbReference>
<evidence type="ECO:0000256" key="14">
    <source>
        <dbReference type="SAM" id="SignalP"/>
    </source>
</evidence>
<evidence type="ECO:0000256" key="10">
    <source>
        <dbReference type="ARBA" id="ARBA00023136"/>
    </source>
</evidence>
<dbReference type="GO" id="GO:0016740">
    <property type="term" value="F:transferase activity"/>
    <property type="evidence" value="ECO:0007669"/>
    <property type="project" value="UniProtKB-KW"/>
</dbReference>
<gene>
    <name evidence="16" type="ORF">NAEGRDRAFT_46814</name>
</gene>
<keyword evidence="8" id="KW-0862">Zinc</keyword>
<evidence type="ECO:0000256" key="13">
    <source>
        <dbReference type="SAM" id="Phobius"/>
    </source>
</evidence>
<dbReference type="PANTHER" id="PTHR45768">
    <property type="entry name" value="E3 UBIQUITIN-PROTEIN LIGASE RNF13-LIKE"/>
    <property type="match status" value="1"/>
</dbReference>
<keyword evidence="5" id="KW-0479">Metal-binding</keyword>
<evidence type="ECO:0000256" key="2">
    <source>
        <dbReference type="ARBA" id="ARBA00004906"/>
    </source>
</evidence>
<keyword evidence="9 13" id="KW-1133">Transmembrane helix</keyword>
<dbReference type="GO" id="GO:0008270">
    <property type="term" value="F:zinc ion binding"/>
    <property type="evidence" value="ECO:0007669"/>
    <property type="project" value="UniProtKB-KW"/>
</dbReference>
<feature type="signal peptide" evidence="14">
    <location>
        <begin position="1"/>
        <end position="23"/>
    </location>
</feature>
<dbReference type="OrthoDB" id="8062037at2759"/>
<dbReference type="InterPro" id="IPR013083">
    <property type="entry name" value="Znf_RING/FYVE/PHD"/>
</dbReference>
<dbReference type="KEGG" id="ngr:NAEGRDRAFT_46814"/>
<dbReference type="GeneID" id="8861474"/>
<keyword evidence="3" id="KW-0808">Transferase</keyword>
<dbReference type="Proteomes" id="UP000006671">
    <property type="component" value="Unassembled WGS sequence"/>
</dbReference>
<evidence type="ECO:0000256" key="4">
    <source>
        <dbReference type="ARBA" id="ARBA00022692"/>
    </source>
</evidence>
<feature type="transmembrane region" description="Helical" evidence="13">
    <location>
        <begin position="210"/>
        <end position="235"/>
    </location>
</feature>
<comment type="pathway">
    <text evidence="2">Protein modification; protein ubiquitination.</text>
</comment>
<dbReference type="GO" id="GO:0016020">
    <property type="term" value="C:membrane"/>
    <property type="evidence" value="ECO:0007669"/>
    <property type="project" value="UniProtKB-SubCell"/>
</dbReference>
<dbReference type="EMBL" id="GG738852">
    <property type="protein sequence ID" value="EFC48235.1"/>
    <property type="molecule type" value="Genomic_DNA"/>
</dbReference>
<evidence type="ECO:0000256" key="6">
    <source>
        <dbReference type="ARBA" id="ARBA00022771"/>
    </source>
</evidence>
<keyword evidence="14" id="KW-0732">Signal</keyword>
<keyword evidence="10 13" id="KW-0472">Membrane</keyword>
<dbReference type="VEuPathDB" id="AmoebaDB:NAEGRDRAFT_46814"/>
<feature type="domain" description="RING-type" evidence="15">
    <location>
        <begin position="589"/>
        <end position="632"/>
    </location>
</feature>
<accession>D2V595</accession>
<evidence type="ECO:0000313" key="16">
    <source>
        <dbReference type="EMBL" id="EFC48235.1"/>
    </source>
</evidence>
<evidence type="ECO:0000313" key="17">
    <source>
        <dbReference type="Proteomes" id="UP000006671"/>
    </source>
</evidence>
<dbReference type="SUPFAM" id="SSF57850">
    <property type="entry name" value="RING/U-box"/>
    <property type="match status" value="1"/>
</dbReference>
<keyword evidence="4 13" id="KW-0812">Transmembrane</keyword>
<dbReference type="RefSeq" id="XP_002680979.1">
    <property type="nucleotide sequence ID" value="XM_002680933.1"/>
</dbReference>
<dbReference type="InParanoid" id="D2V595"/>
<evidence type="ECO:0000256" key="8">
    <source>
        <dbReference type="ARBA" id="ARBA00022833"/>
    </source>
</evidence>
<evidence type="ECO:0000256" key="3">
    <source>
        <dbReference type="ARBA" id="ARBA00022679"/>
    </source>
</evidence>
<dbReference type="Gene3D" id="3.30.40.10">
    <property type="entry name" value="Zinc/RING finger domain, C3HC4 (zinc finger)"/>
    <property type="match status" value="1"/>
</dbReference>
<dbReference type="Pfam" id="PF13639">
    <property type="entry name" value="zf-RING_2"/>
    <property type="match status" value="1"/>
</dbReference>
<dbReference type="InterPro" id="IPR001841">
    <property type="entry name" value="Znf_RING"/>
</dbReference>
<dbReference type="PANTHER" id="PTHR45768:SF18">
    <property type="entry name" value="RING-H2 FINGER PROTEIN ATL47-RELATED"/>
    <property type="match status" value="1"/>
</dbReference>